<evidence type="ECO:0000256" key="1">
    <source>
        <dbReference type="SAM" id="MobiDB-lite"/>
    </source>
</evidence>
<keyword evidence="3" id="KW-1185">Reference proteome</keyword>
<evidence type="ECO:0000313" key="3">
    <source>
        <dbReference type="Proteomes" id="UP000784294"/>
    </source>
</evidence>
<dbReference type="Proteomes" id="UP000784294">
    <property type="component" value="Unassembled WGS sequence"/>
</dbReference>
<feature type="region of interest" description="Disordered" evidence="1">
    <location>
        <begin position="83"/>
        <end position="102"/>
    </location>
</feature>
<sequence length="136" mass="14349">MHAERMAKEEHKLPCGKPLEFFIPATYSRRNVAQPSLVNAINNKKPVVSQAKPTGPAGAGSSPNPGRHSDRFAVMPPALNTAVSTAESAGASSTRMRTSVDGHMAGRPLSEAQKLLVSAPGGALDLSQYDYKPQIA</sequence>
<protein>
    <submittedName>
        <fullName evidence="2">Uncharacterized protein</fullName>
    </submittedName>
</protein>
<feature type="non-terminal residue" evidence="2">
    <location>
        <position position="136"/>
    </location>
</feature>
<organism evidence="2 3">
    <name type="scientific">Protopolystoma xenopodis</name>
    <dbReference type="NCBI Taxonomy" id="117903"/>
    <lineage>
        <taxon>Eukaryota</taxon>
        <taxon>Metazoa</taxon>
        <taxon>Spiralia</taxon>
        <taxon>Lophotrochozoa</taxon>
        <taxon>Platyhelminthes</taxon>
        <taxon>Monogenea</taxon>
        <taxon>Polyopisthocotylea</taxon>
        <taxon>Polystomatidea</taxon>
        <taxon>Polystomatidae</taxon>
        <taxon>Protopolystoma</taxon>
    </lineage>
</organism>
<reference evidence="2" key="1">
    <citation type="submission" date="2018-11" db="EMBL/GenBank/DDBJ databases">
        <authorList>
            <consortium name="Pathogen Informatics"/>
        </authorList>
    </citation>
    <scope>NUCLEOTIDE SEQUENCE</scope>
</reference>
<feature type="compositionally biased region" description="Low complexity" evidence="1">
    <location>
        <begin position="53"/>
        <end position="66"/>
    </location>
</feature>
<feature type="region of interest" description="Disordered" evidence="1">
    <location>
        <begin position="43"/>
        <end position="72"/>
    </location>
</feature>
<comment type="caution">
    <text evidence="2">The sequence shown here is derived from an EMBL/GenBank/DDBJ whole genome shotgun (WGS) entry which is preliminary data.</text>
</comment>
<dbReference type="AlphaFoldDB" id="A0A448X6V5"/>
<gene>
    <name evidence="2" type="ORF">PXEA_LOCUS22996</name>
</gene>
<name>A0A448X6V5_9PLAT</name>
<feature type="compositionally biased region" description="Polar residues" evidence="1">
    <location>
        <begin position="83"/>
        <end position="97"/>
    </location>
</feature>
<proteinExistence type="predicted"/>
<evidence type="ECO:0000313" key="2">
    <source>
        <dbReference type="EMBL" id="VEL29556.1"/>
    </source>
</evidence>
<dbReference type="EMBL" id="CAAALY010104207">
    <property type="protein sequence ID" value="VEL29556.1"/>
    <property type="molecule type" value="Genomic_DNA"/>
</dbReference>
<accession>A0A448X6V5</accession>